<dbReference type="InterPro" id="IPR036736">
    <property type="entry name" value="ACP-like_sf"/>
</dbReference>
<keyword evidence="3" id="KW-1185">Reference proteome</keyword>
<name>A0ABW2IID9_9PROT</name>
<dbReference type="SUPFAM" id="SSF47336">
    <property type="entry name" value="ACP-like"/>
    <property type="match status" value="1"/>
</dbReference>
<feature type="domain" description="Carrier" evidence="1">
    <location>
        <begin position="4"/>
        <end position="79"/>
    </location>
</feature>
<reference evidence="3" key="1">
    <citation type="journal article" date="2019" name="Int. J. Syst. Evol. Microbiol.">
        <title>The Global Catalogue of Microorganisms (GCM) 10K type strain sequencing project: providing services to taxonomists for standard genome sequencing and annotation.</title>
        <authorList>
            <consortium name="The Broad Institute Genomics Platform"/>
            <consortium name="The Broad Institute Genome Sequencing Center for Infectious Disease"/>
            <person name="Wu L."/>
            <person name="Ma J."/>
        </authorList>
    </citation>
    <scope>NUCLEOTIDE SEQUENCE [LARGE SCALE GENOMIC DNA]</scope>
    <source>
        <strain evidence="3">CCUG 51308</strain>
    </source>
</reference>
<evidence type="ECO:0000313" key="3">
    <source>
        <dbReference type="Proteomes" id="UP001596492"/>
    </source>
</evidence>
<sequence length="81" mass="9098">MTREEAYAEISKNLIEIFEIPAEDIKPEATLMDDLGLDSIDAVDMMVQLQETTGKKVTPEQFENIKSVDDLVSLVIQLQAE</sequence>
<dbReference type="NCBIfam" id="NF003757">
    <property type="entry name" value="PRK05350.1"/>
    <property type="match status" value="1"/>
</dbReference>
<dbReference type="Pfam" id="PF00550">
    <property type="entry name" value="PP-binding"/>
    <property type="match status" value="1"/>
</dbReference>
<dbReference type="PROSITE" id="PS50075">
    <property type="entry name" value="CARRIER"/>
    <property type="match status" value="1"/>
</dbReference>
<dbReference type="InterPro" id="IPR009081">
    <property type="entry name" value="PP-bd_ACP"/>
</dbReference>
<dbReference type="RefSeq" id="WP_382166042.1">
    <property type="nucleotide sequence ID" value="NZ_JBHTBR010000002.1"/>
</dbReference>
<evidence type="ECO:0000259" key="1">
    <source>
        <dbReference type="PROSITE" id="PS50075"/>
    </source>
</evidence>
<organism evidence="2 3">
    <name type="scientific">Hirschia litorea</name>
    <dbReference type="NCBI Taxonomy" id="1199156"/>
    <lineage>
        <taxon>Bacteria</taxon>
        <taxon>Pseudomonadati</taxon>
        <taxon>Pseudomonadota</taxon>
        <taxon>Alphaproteobacteria</taxon>
        <taxon>Hyphomonadales</taxon>
        <taxon>Hyphomonadaceae</taxon>
        <taxon>Hirschia</taxon>
    </lineage>
</organism>
<dbReference type="EMBL" id="JBHTBR010000002">
    <property type="protein sequence ID" value="MFC7290838.1"/>
    <property type="molecule type" value="Genomic_DNA"/>
</dbReference>
<evidence type="ECO:0000313" key="2">
    <source>
        <dbReference type="EMBL" id="MFC7290838.1"/>
    </source>
</evidence>
<protein>
    <submittedName>
        <fullName evidence="2">Acyl carrier protein</fullName>
    </submittedName>
</protein>
<proteinExistence type="predicted"/>
<accession>A0ABW2IID9</accession>
<dbReference type="Proteomes" id="UP001596492">
    <property type="component" value="Unassembled WGS sequence"/>
</dbReference>
<gene>
    <name evidence="2" type="ORF">ACFQS8_04370</name>
</gene>
<comment type="caution">
    <text evidence="2">The sequence shown here is derived from an EMBL/GenBank/DDBJ whole genome shotgun (WGS) entry which is preliminary data.</text>
</comment>
<dbReference type="Gene3D" id="1.10.1200.10">
    <property type="entry name" value="ACP-like"/>
    <property type="match status" value="1"/>
</dbReference>